<accession>A0A0D2DRG2</accession>
<dbReference type="EMBL" id="KN847334">
    <property type="protein sequence ID" value="KIW45493.1"/>
    <property type="molecule type" value="Genomic_DNA"/>
</dbReference>
<evidence type="ECO:0000313" key="2">
    <source>
        <dbReference type="EMBL" id="KIW45493.1"/>
    </source>
</evidence>
<name>A0A0D2DRG2_9EURO</name>
<dbReference type="PANTHER" id="PTHR42037">
    <property type="match status" value="1"/>
</dbReference>
<gene>
    <name evidence="2" type="ORF">PV06_03880</name>
</gene>
<dbReference type="Proteomes" id="UP000053342">
    <property type="component" value="Unassembled WGS sequence"/>
</dbReference>
<dbReference type="InterPro" id="IPR027796">
    <property type="entry name" value="OTT_1508_deam-like"/>
</dbReference>
<dbReference type="PANTHER" id="PTHR42037:SF1">
    <property type="match status" value="1"/>
</dbReference>
<protein>
    <submittedName>
        <fullName evidence="2">Uncharacterized protein</fullName>
    </submittedName>
</protein>
<reference evidence="2 3" key="1">
    <citation type="submission" date="2015-01" db="EMBL/GenBank/DDBJ databases">
        <title>The Genome Sequence of Exophiala oligosperma CBS72588.</title>
        <authorList>
            <consortium name="The Broad Institute Genomics Platform"/>
            <person name="Cuomo C."/>
            <person name="de Hoog S."/>
            <person name="Gorbushina A."/>
            <person name="Stielow B."/>
            <person name="Teixiera M."/>
            <person name="Abouelleil A."/>
            <person name="Chapman S.B."/>
            <person name="Priest M."/>
            <person name="Young S.K."/>
            <person name="Wortman J."/>
            <person name="Nusbaum C."/>
            <person name="Birren B."/>
        </authorList>
    </citation>
    <scope>NUCLEOTIDE SEQUENCE [LARGE SCALE GENOMIC DNA]</scope>
    <source>
        <strain evidence="2 3">CBS 72588</strain>
    </source>
</reference>
<feature type="region of interest" description="Disordered" evidence="1">
    <location>
        <begin position="368"/>
        <end position="401"/>
    </location>
</feature>
<dbReference type="Pfam" id="PF14441">
    <property type="entry name" value="OTT_1508_deam"/>
    <property type="match status" value="1"/>
</dbReference>
<sequence length="492" mass="55782">MLTCRCFFSSNLLAEMTTTQCISGVSEAVINLCHGRILERMHFFLTGTPSFRRGNHTLKLVISDSPNSALASLRQTARGPAGQDLSRRLSRLKIDFEEFLRRSESLSSIDEMYELQVIVKKCFSVTTRDGEMSFWNTLSSAGISPKKWFNNKFVMQIDKLAAYHRIPVTLVKDVRKRGSRALFTNITPLYLEPYASKWTTISAEGKRVKCHVHAEVQIITHYLKSQPPPRIPPRFIGTSKAACFLCHLFIESHGAFMVSATHGRLYDQWTIPDLADYSSEVVKKLRGVITVMDDECRRLVKEKHGRAFPLTSRHNLRDFPRYSPVTSSVMSQQQQQQPHMPAIGEAEAVDEAVFEKLDLKSDMVEDIVSQSNEKDERKVDQIASNPSDSSSTLRSGPSTQEVRIEPDQPQYVDSIPGINISLEVETPSIGMAQFRKVSATNGTEHVSNLVKLEDLRLGDEMYFVRPEDQDHVGLRIIGKGERDLCFLRLRWI</sequence>
<organism evidence="2 3">
    <name type="scientific">Exophiala oligosperma</name>
    <dbReference type="NCBI Taxonomy" id="215243"/>
    <lineage>
        <taxon>Eukaryota</taxon>
        <taxon>Fungi</taxon>
        <taxon>Dikarya</taxon>
        <taxon>Ascomycota</taxon>
        <taxon>Pezizomycotina</taxon>
        <taxon>Eurotiomycetes</taxon>
        <taxon>Chaetothyriomycetidae</taxon>
        <taxon>Chaetothyriales</taxon>
        <taxon>Herpotrichiellaceae</taxon>
        <taxon>Exophiala</taxon>
    </lineage>
</organism>
<dbReference type="STRING" id="215243.A0A0D2DRG2"/>
<dbReference type="OrthoDB" id="4851849at2759"/>
<evidence type="ECO:0000256" key="1">
    <source>
        <dbReference type="SAM" id="MobiDB-lite"/>
    </source>
</evidence>
<dbReference type="AlphaFoldDB" id="A0A0D2DRG2"/>
<evidence type="ECO:0000313" key="3">
    <source>
        <dbReference type="Proteomes" id="UP000053342"/>
    </source>
</evidence>
<feature type="compositionally biased region" description="Polar residues" evidence="1">
    <location>
        <begin position="382"/>
        <end position="401"/>
    </location>
</feature>
<dbReference type="VEuPathDB" id="FungiDB:PV06_03880"/>
<keyword evidence="3" id="KW-1185">Reference proteome</keyword>
<dbReference type="HOGENOM" id="CLU_029464_0_0_1"/>
<dbReference type="GeneID" id="27355954"/>
<proteinExistence type="predicted"/>
<dbReference type="RefSeq" id="XP_016265709.1">
    <property type="nucleotide sequence ID" value="XM_016404704.1"/>
</dbReference>